<reference evidence="3 4" key="1">
    <citation type="submission" date="2023-02" db="EMBL/GenBank/DDBJ databases">
        <title>Genome sequence of Sphingobacterium sp. KACC 22765.</title>
        <authorList>
            <person name="Kim S."/>
            <person name="Heo J."/>
            <person name="Kwon S.-W."/>
        </authorList>
    </citation>
    <scope>NUCLEOTIDE SEQUENCE [LARGE SCALE GENOMIC DNA]</scope>
    <source>
        <strain evidence="3 4">KACC 22765</strain>
    </source>
</reference>
<evidence type="ECO:0000256" key="1">
    <source>
        <dbReference type="SAM" id="SignalP"/>
    </source>
</evidence>
<feature type="signal peptide" evidence="1">
    <location>
        <begin position="1"/>
        <end position="24"/>
    </location>
</feature>
<proteinExistence type="predicted"/>
<dbReference type="Proteomes" id="UP001221558">
    <property type="component" value="Chromosome"/>
</dbReference>
<gene>
    <name evidence="3" type="ORF">PQ465_19130</name>
</gene>
<feature type="chain" id="PRO_5046959208" evidence="1">
    <location>
        <begin position="25"/>
        <end position="247"/>
    </location>
</feature>
<dbReference type="Pfam" id="PF13568">
    <property type="entry name" value="OMP_b-brl_2"/>
    <property type="match status" value="1"/>
</dbReference>
<dbReference type="EMBL" id="CP117880">
    <property type="protein sequence ID" value="WDF68394.1"/>
    <property type="molecule type" value="Genomic_DNA"/>
</dbReference>
<feature type="domain" description="Outer membrane protein beta-barrel" evidence="2">
    <location>
        <begin position="40"/>
        <end position="215"/>
    </location>
</feature>
<accession>A0ABY7WIH7</accession>
<keyword evidence="4" id="KW-1185">Reference proteome</keyword>
<evidence type="ECO:0000313" key="3">
    <source>
        <dbReference type="EMBL" id="WDF68394.1"/>
    </source>
</evidence>
<evidence type="ECO:0000259" key="2">
    <source>
        <dbReference type="Pfam" id="PF13568"/>
    </source>
</evidence>
<dbReference type="InterPro" id="IPR025665">
    <property type="entry name" value="Beta-barrel_OMP_2"/>
</dbReference>
<name>A0ABY7WIH7_9SPHI</name>
<protein>
    <submittedName>
        <fullName evidence="3">Porin family protein</fullName>
    </submittedName>
</protein>
<evidence type="ECO:0000313" key="4">
    <source>
        <dbReference type="Proteomes" id="UP001221558"/>
    </source>
</evidence>
<organism evidence="3 4">
    <name type="scientific">Sphingobacterium oryzagri</name>
    <dbReference type="NCBI Taxonomy" id="3025669"/>
    <lineage>
        <taxon>Bacteria</taxon>
        <taxon>Pseudomonadati</taxon>
        <taxon>Bacteroidota</taxon>
        <taxon>Sphingobacteriia</taxon>
        <taxon>Sphingobacteriales</taxon>
        <taxon>Sphingobacteriaceae</taxon>
        <taxon>Sphingobacterium</taxon>
    </lineage>
</organism>
<dbReference type="RefSeq" id="WP_274267127.1">
    <property type="nucleotide sequence ID" value="NZ_CP117880.1"/>
</dbReference>
<sequence length="247" mass="28199">MKKIALILLFVKMYSLCTAQQKHADVVSHEPEELHKAIVGSIAWGILGGPNYSSLKGSEIAYVFADDQAYYKPGFQIGFFTRARLSAKFSLEQELLYHQRRIGIQLSEGLQRYNTTFNMAYIELKPANIGFHRGKMRLFAGPYIGALVQGSIRRKNEQDEFYRDRRIFGDGSNDETTNRYLQKFDFGANLGVAYQFSNQLGVSARYLHGLTDIFQYANSYTQADSKTDKISIYNRGWALTVSYAFVR</sequence>
<keyword evidence="1" id="KW-0732">Signal</keyword>